<dbReference type="PANTHER" id="PTHR28087:SF1">
    <property type="entry name" value="ATPASE SYNTHESIS PROTEIN 25, MITOCHONDRIAL"/>
    <property type="match status" value="1"/>
</dbReference>
<evidence type="ECO:0000256" key="7">
    <source>
        <dbReference type="RuleBase" id="RU367062"/>
    </source>
</evidence>
<dbReference type="GO" id="GO:0005743">
    <property type="term" value="C:mitochondrial inner membrane"/>
    <property type="evidence" value="ECO:0007669"/>
    <property type="project" value="UniProtKB-SubCell"/>
</dbReference>
<sequence>MIPRSKLVSRAYLNHIRSSTLVPRSHRRNLQSETPINTDKVGEEQKENLENETANVSETVEHDSSIPWYLREDASSQIRTVEVELPEVPEHAPATVADFLHVVGQEYGMSDIKLYDLSELPEDHTYSVTNQPFKYIIICSGKSEKHIYKAASELRYRIKHERGYLPSMEGRVSSALNALARRRLMKRAGKGPAATDNEFGLGKNSWVMCDTGVDGIVVHMLTPDRREHLKLESLWSEQEDNVSTESSIDSDSIFRGFRRRFHTSTRCFNGNKLKEIYDLLLVQESPKSLQSLKQEFDLSFKGLNIQEYNIKYDFYKSLHLLDPEAVTEPDLLRIVWDKYSSLSLVCDNWKQEITHDVIKYMELLVDSPIASHEEPAEKYNKLSKFISQITQFSNEEVNLLSNPQFQSLLWRLSYNGSNEVDAATVSEIIQTGQPTETTYSEYLVLDEKKSRDAWTFIEQCYHKSGTPVPVWFREQKMYTYGNCGKWTEFWNEWDVIVQTVPTEHVLGYWVKLLVYLTERNTIEELRNFFVTYWNQPQRMGYSFIADYIKHGEQFTTKEEKHAIKSAINKLASECSTFPWFQPASDFASKL</sequence>
<comment type="similarity">
    <text evidence="2 7">Belongs to the ATP25 family.</text>
</comment>
<dbReference type="KEGG" id="spaa:SPAPADRAFT_59743"/>
<evidence type="ECO:0000256" key="1">
    <source>
        <dbReference type="ARBA" id="ARBA00004443"/>
    </source>
</evidence>
<evidence type="ECO:0000256" key="6">
    <source>
        <dbReference type="ARBA" id="ARBA00023136"/>
    </source>
</evidence>
<dbReference type="Gene3D" id="3.30.460.10">
    <property type="entry name" value="Beta Polymerase, domain 2"/>
    <property type="match status" value="1"/>
</dbReference>
<dbReference type="Pfam" id="PF02410">
    <property type="entry name" value="RsfS"/>
    <property type="match status" value="1"/>
</dbReference>
<keyword evidence="6 7" id="KW-0472">Membrane</keyword>
<dbReference type="InterPro" id="IPR043519">
    <property type="entry name" value="NT_sf"/>
</dbReference>
<evidence type="ECO:0000313" key="10">
    <source>
        <dbReference type="Proteomes" id="UP000000709"/>
    </source>
</evidence>
<dbReference type="SUPFAM" id="SSF81301">
    <property type="entry name" value="Nucleotidyltransferase"/>
    <property type="match status" value="1"/>
</dbReference>
<dbReference type="PANTHER" id="PTHR28087">
    <property type="entry name" value="ATPASE SYNTHESIS PROTEIN 25, MITOCHONDRIAL"/>
    <property type="match status" value="1"/>
</dbReference>
<evidence type="ECO:0000256" key="8">
    <source>
        <dbReference type="SAM" id="MobiDB-lite"/>
    </source>
</evidence>
<dbReference type="InterPro" id="IPR040152">
    <property type="entry name" value="Atp25"/>
</dbReference>
<accession>G3AI15</accession>
<feature type="region of interest" description="Disordered" evidence="8">
    <location>
        <begin position="23"/>
        <end position="60"/>
    </location>
</feature>
<proteinExistence type="inferred from homology"/>
<dbReference type="GO" id="GO:0140053">
    <property type="term" value="P:mitochondrial gene expression"/>
    <property type="evidence" value="ECO:0007669"/>
    <property type="project" value="UniProtKB-UniRule"/>
</dbReference>
<keyword evidence="3 7" id="KW-0999">Mitochondrion inner membrane</keyword>
<evidence type="ECO:0000313" key="9">
    <source>
        <dbReference type="EMBL" id="EGW34329.1"/>
    </source>
</evidence>
<dbReference type="eggNOG" id="ENOG502RGZN">
    <property type="taxonomic scope" value="Eukaryota"/>
</dbReference>
<gene>
    <name evidence="9" type="ORF">SPAPADRAFT_59743</name>
</gene>
<dbReference type="OMA" id="WLREQMM"/>
<feature type="compositionally biased region" description="Basic and acidic residues" evidence="8">
    <location>
        <begin position="40"/>
        <end position="49"/>
    </location>
</feature>
<name>G3AI15_SPAPN</name>
<keyword evidence="5 7" id="KW-0496">Mitochondrion</keyword>
<evidence type="ECO:0000256" key="5">
    <source>
        <dbReference type="ARBA" id="ARBA00023128"/>
    </source>
</evidence>
<dbReference type="AlphaFoldDB" id="G3AI15"/>
<dbReference type="STRING" id="619300.G3AI15"/>
<dbReference type="EMBL" id="GL996500">
    <property type="protein sequence ID" value="EGW34329.1"/>
    <property type="molecule type" value="Genomic_DNA"/>
</dbReference>
<dbReference type="InParanoid" id="G3AI15"/>
<dbReference type="OrthoDB" id="107372at2759"/>
<keyword evidence="4 7" id="KW-0809">Transit peptide</keyword>
<reference evidence="9 10" key="1">
    <citation type="journal article" date="2011" name="Proc. Natl. Acad. Sci. U.S.A.">
        <title>Comparative genomics of xylose-fermenting fungi for enhanced biofuel production.</title>
        <authorList>
            <person name="Wohlbach D.J."/>
            <person name="Kuo A."/>
            <person name="Sato T.K."/>
            <person name="Potts K.M."/>
            <person name="Salamov A.A."/>
            <person name="LaButti K.M."/>
            <person name="Sun H."/>
            <person name="Clum A."/>
            <person name="Pangilinan J.L."/>
            <person name="Lindquist E.A."/>
            <person name="Lucas S."/>
            <person name="Lapidus A."/>
            <person name="Jin M."/>
            <person name="Gunawan C."/>
            <person name="Balan V."/>
            <person name="Dale B.E."/>
            <person name="Jeffries T.W."/>
            <person name="Zinkel R."/>
            <person name="Barry K.W."/>
            <person name="Grigoriev I.V."/>
            <person name="Gasch A.P."/>
        </authorList>
    </citation>
    <scope>NUCLEOTIDE SEQUENCE [LARGE SCALE GENOMIC DNA]</scope>
    <source>
        <strain evidence="10">NRRL Y-27907 / 11-Y1</strain>
    </source>
</reference>
<evidence type="ECO:0000256" key="4">
    <source>
        <dbReference type="ARBA" id="ARBA00022946"/>
    </source>
</evidence>
<dbReference type="HOGENOM" id="CLU_454918_0_0_1"/>
<dbReference type="GO" id="GO:0048255">
    <property type="term" value="P:mRNA stabilization"/>
    <property type="evidence" value="ECO:0007669"/>
    <property type="project" value="TreeGrafter"/>
</dbReference>
<keyword evidence="10" id="KW-1185">Reference proteome</keyword>
<organism evidence="10">
    <name type="scientific">Spathaspora passalidarum (strain NRRL Y-27907 / 11-Y1)</name>
    <dbReference type="NCBI Taxonomy" id="619300"/>
    <lineage>
        <taxon>Eukaryota</taxon>
        <taxon>Fungi</taxon>
        <taxon>Dikarya</taxon>
        <taxon>Ascomycota</taxon>
        <taxon>Saccharomycotina</taxon>
        <taxon>Pichiomycetes</taxon>
        <taxon>Debaryomycetaceae</taxon>
        <taxon>Spathaspora</taxon>
    </lineage>
</organism>
<comment type="subcellular location">
    <subcellularLocation>
        <location evidence="1 7">Mitochondrion inner membrane</location>
        <topology evidence="1 7">Peripheral membrane protein</topology>
        <orientation evidence="1 7">Matrix side</orientation>
    </subcellularLocation>
</comment>
<comment type="function">
    <text evidence="7">Mitochondrial mRNA stabilization factor.</text>
</comment>
<dbReference type="RefSeq" id="XP_007373913.1">
    <property type="nucleotide sequence ID" value="XM_007373851.1"/>
</dbReference>
<dbReference type="GeneID" id="18873060"/>
<protein>
    <recommendedName>
        <fullName evidence="7">ATPase synthesis protein 25</fullName>
    </recommendedName>
</protein>
<evidence type="ECO:0000256" key="2">
    <source>
        <dbReference type="ARBA" id="ARBA00010787"/>
    </source>
</evidence>
<evidence type="ECO:0000256" key="3">
    <source>
        <dbReference type="ARBA" id="ARBA00022792"/>
    </source>
</evidence>
<dbReference type="Proteomes" id="UP000000709">
    <property type="component" value="Unassembled WGS sequence"/>
</dbReference>